<protein>
    <submittedName>
        <fullName evidence="1">Uncharacterized protein</fullName>
    </submittedName>
</protein>
<dbReference type="AlphaFoldDB" id="X1PTH2"/>
<comment type="caution">
    <text evidence="1">The sequence shown here is derived from an EMBL/GenBank/DDBJ whole genome shotgun (WGS) entry which is preliminary data.</text>
</comment>
<sequence>MVEPSNQFNFNAWINSKTKWLKVLEPGTKTTIEIFLLSLDSNTAQNIWVRFADTTLDPPSETTKHFGWKIIDADLFASNADGITQKITDTGINLESGPQKTRLRAVVNPGIDIKFYVNDVLKVTHTVNLPDENHYYFHTQVRVTAPTFRTTYLGRILIEKEYAV</sequence>
<proteinExistence type="predicted"/>
<gene>
    <name evidence="1" type="ORF">S12H4_04486</name>
</gene>
<evidence type="ECO:0000313" key="1">
    <source>
        <dbReference type="EMBL" id="GAI59522.1"/>
    </source>
</evidence>
<organism evidence="1">
    <name type="scientific">marine sediment metagenome</name>
    <dbReference type="NCBI Taxonomy" id="412755"/>
    <lineage>
        <taxon>unclassified sequences</taxon>
        <taxon>metagenomes</taxon>
        <taxon>ecological metagenomes</taxon>
    </lineage>
</organism>
<dbReference type="EMBL" id="BARW01001389">
    <property type="protein sequence ID" value="GAI59522.1"/>
    <property type="molecule type" value="Genomic_DNA"/>
</dbReference>
<accession>X1PTH2</accession>
<name>X1PTH2_9ZZZZ</name>
<reference evidence="1" key="1">
    <citation type="journal article" date="2014" name="Front. Microbiol.">
        <title>High frequency of phylogenetically diverse reductive dehalogenase-homologous genes in deep subseafloor sedimentary metagenomes.</title>
        <authorList>
            <person name="Kawai M."/>
            <person name="Futagami T."/>
            <person name="Toyoda A."/>
            <person name="Takaki Y."/>
            <person name="Nishi S."/>
            <person name="Hori S."/>
            <person name="Arai W."/>
            <person name="Tsubouchi T."/>
            <person name="Morono Y."/>
            <person name="Uchiyama I."/>
            <person name="Ito T."/>
            <person name="Fujiyama A."/>
            <person name="Inagaki F."/>
            <person name="Takami H."/>
        </authorList>
    </citation>
    <scope>NUCLEOTIDE SEQUENCE</scope>
    <source>
        <strain evidence="1">Expedition CK06-06</strain>
    </source>
</reference>